<proteinExistence type="predicted"/>
<evidence type="ECO:0000256" key="4">
    <source>
        <dbReference type="SAM" id="MobiDB-lite"/>
    </source>
</evidence>
<name>A0ABW4PSP3_9MICO</name>
<dbReference type="PRINTS" id="PR00778">
    <property type="entry name" value="HTHARSR"/>
</dbReference>
<evidence type="ECO:0000259" key="5">
    <source>
        <dbReference type="PROSITE" id="PS50987"/>
    </source>
</evidence>
<evidence type="ECO:0000256" key="2">
    <source>
        <dbReference type="ARBA" id="ARBA00023125"/>
    </source>
</evidence>
<dbReference type="PROSITE" id="PS50987">
    <property type="entry name" value="HTH_ARSR_2"/>
    <property type="match status" value="1"/>
</dbReference>
<evidence type="ECO:0000256" key="1">
    <source>
        <dbReference type="ARBA" id="ARBA00023015"/>
    </source>
</evidence>
<dbReference type="InterPro" id="IPR011991">
    <property type="entry name" value="ArsR-like_HTH"/>
</dbReference>
<dbReference type="PANTHER" id="PTHR43132">
    <property type="entry name" value="ARSENICAL RESISTANCE OPERON REPRESSOR ARSR-RELATED"/>
    <property type="match status" value="1"/>
</dbReference>
<dbReference type="InterPro" id="IPR036390">
    <property type="entry name" value="WH_DNA-bd_sf"/>
</dbReference>
<dbReference type="Proteomes" id="UP001597280">
    <property type="component" value="Unassembled WGS sequence"/>
</dbReference>
<sequence>MNVSSDDQVTVVDPGSAVGPDPEVVDAVDSDAVDPDAVGHARAHLPAPAAVADVADVLSLLGEPHRLTLLLALRGGELCVHDLALTAGQSESATSHALKLLRAHRIVTPRREGRRMYYRLEDPHVLELLDLALTHTAHSPLRHPERGEGA</sequence>
<protein>
    <submittedName>
        <fullName evidence="6">ArsR/SmtB family transcription factor</fullName>
    </submittedName>
</protein>
<keyword evidence="2" id="KW-0238">DNA-binding</keyword>
<dbReference type="EMBL" id="JBHUFL010000001">
    <property type="protein sequence ID" value="MFD1833819.1"/>
    <property type="molecule type" value="Genomic_DNA"/>
</dbReference>
<accession>A0ABW4PSP3</accession>
<dbReference type="RefSeq" id="WP_240811147.1">
    <property type="nucleotide sequence ID" value="NZ_BAAAIS010000001.1"/>
</dbReference>
<dbReference type="InterPro" id="IPR036388">
    <property type="entry name" value="WH-like_DNA-bd_sf"/>
</dbReference>
<keyword evidence="3" id="KW-0804">Transcription</keyword>
<keyword evidence="7" id="KW-1185">Reference proteome</keyword>
<dbReference type="SUPFAM" id="SSF46785">
    <property type="entry name" value="Winged helix' DNA-binding domain"/>
    <property type="match status" value="1"/>
</dbReference>
<evidence type="ECO:0000313" key="6">
    <source>
        <dbReference type="EMBL" id="MFD1833819.1"/>
    </source>
</evidence>
<evidence type="ECO:0000313" key="7">
    <source>
        <dbReference type="Proteomes" id="UP001597280"/>
    </source>
</evidence>
<feature type="domain" description="HTH arsR-type" evidence="5">
    <location>
        <begin position="46"/>
        <end position="140"/>
    </location>
</feature>
<organism evidence="6 7">
    <name type="scientific">Brachybacterium rhamnosum</name>
    <dbReference type="NCBI Taxonomy" id="173361"/>
    <lineage>
        <taxon>Bacteria</taxon>
        <taxon>Bacillati</taxon>
        <taxon>Actinomycetota</taxon>
        <taxon>Actinomycetes</taxon>
        <taxon>Micrococcales</taxon>
        <taxon>Dermabacteraceae</taxon>
        <taxon>Brachybacterium</taxon>
    </lineage>
</organism>
<keyword evidence="1" id="KW-0805">Transcription regulation</keyword>
<evidence type="ECO:0000256" key="3">
    <source>
        <dbReference type="ARBA" id="ARBA00023163"/>
    </source>
</evidence>
<dbReference type="InterPro" id="IPR001845">
    <property type="entry name" value="HTH_ArsR_DNA-bd_dom"/>
</dbReference>
<dbReference type="SMART" id="SM00418">
    <property type="entry name" value="HTH_ARSR"/>
    <property type="match status" value="1"/>
</dbReference>
<dbReference type="CDD" id="cd00090">
    <property type="entry name" value="HTH_ARSR"/>
    <property type="match status" value="1"/>
</dbReference>
<comment type="caution">
    <text evidence="6">The sequence shown here is derived from an EMBL/GenBank/DDBJ whole genome shotgun (WGS) entry which is preliminary data.</text>
</comment>
<dbReference type="NCBIfam" id="NF033788">
    <property type="entry name" value="HTH_metalloreg"/>
    <property type="match status" value="1"/>
</dbReference>
<dbReference type="InterPro" id="IPR051011">
    <property type="entry name" value="Metal_resp_trans_reg"/>
</dbReference>
<feature type="region of interest" description="Disordered" evidence="4">
    <location>
        <begin position="1"/>
        <end position="22"/>
    </location>
</feature>
<gene>
    <name evidence="6" type="ORF">ACFSDA_01905</name>
</gene>
<reference evidence="7" key="1">
    <citation type="journal article" date="2019" name="Int. J. Syst. Evol. Microbiol.">
        <title>The Global Catalogue of Microorganisms (GCM) 10K type strain sequencing project: providing services to taxonomists for standard genome sequencing and annotation.</title>
        <authorList>
            <consortium name="The Broad Institute Genomics Platform"/>
            <consortium name="The Broad Institute Genome Sequencing Center for Infectious Disease"/>
            <person name="Wu L."/>
            <person name="Ma J."/>
        </authorList>
    </citation>
    <scope>NUCLEOTIDE SEQUENCE [LARGE SCALE GENOMIC DNA]</scope>
    <source>
        <strain evidence="7">JCM 11650</strain>
    </source>
</reference>
<dbReference type="Gene3D" id="1.10.10.10">
    <property type="entry name" value="Winged helix-like DNA-binding domain superfamily/Winged helix DNA-binding domain"/>
    <property type="match status" value="1"/>
</dbReference>
<dbReference type="PANTHER" id="PTHR43132:SF6">
    <property type="entry name" value="HTH-TYPE TRANSCRIPTIONAL REPRESSOR CZRA"/>
    <property type="match status" value="1"/>
</dbReference>
<dbReference type="Pfam" id="PF01022">
    <property type="entry name" value="HTH_5"/>
    <property type="match status" value="1"/>
</dbReference>